<sequence>MGNREWGIGRAGAAAAVAVFLFGSQESERTHSTALTIPHSRFPIPGADQRANGNKPNSKPPANISIEINTAHFSVKR</sequence>
<dbReference type="EMBL" id="LR828253">
    <property type="protein sequence ID" value="CAD0308756.1"/>
    <property type="molecule type" value="Genomic_DNA"/>
</dbReference>
<dbReference type="EMBL" id="LR828253">
    <property type="protein sequence ID" value="CAD0308762.1"/>
    <property type="molecule type" value="Genomic_DNA"/>
</dbReference>
<protein>
    <submittedName>
        <fullName evidence="2">Uncharacterized protein</fullName>
    </submittedName>
</protein>
<reference evidence="2" key="1">
    <citation type="submission" date="2020-07" db="EMBL/GenBank/DDBJ databases">
        <authorList>
            <person name="Pothier F. J."/>
        </authorList>
    </citation>
    <scope>NUCLEOTIDE SEQUENCE</scope>
    <source>
        <strain evidence="2">CFBP 8129</strain>
    </source>
</reference>
<evidence type="ECO:0000256" key="1">
    <source>
        <dbReference type="SAM" id="MobiDB-lite"/>
    </source>
</evidence>
<evidence type="ECO:0000313" key="2">
    <source>
        <dbReference type="EMBL" id="CAD0308762.1"/>
    </source>
</evidence>
<name>A0A6V7C3B6_9XANT</name>
<gene>
    <name evidence="2" type="ORF">CFBP8129_09100</name>
</gene>
<organism evidence="2">
    <name type="scientific">Xanthomonas hortorum pv. gardneri</name>
    <dbReference type="NCBI Taxonomy" id="2754056"/>
    <lineage>
        <taxon>Bacteria</taxon>
        <taxon>Pseudomonadati</taxon>
        <taxon>Pseudomonadota</taxon>
        <taxon>Gammaproteobacteria</taxon>
        <taxon>Lysobacterales</taxon>
        <taxon>Lysobacteraceae</taxon>
        <taxon>Xanthomonas</taxon>
    </lineage>
</organism>
<proteinExistence type="predicted"/>
<accession>A0A6V7C3B6</accession>
<feature type="compositionally biased region" description="Polar residues" evidence="1">
    <location>
        <begin position="66"/>
        <end position="77"/>
    </location>
</feature>
<feature type="region of interest" description="Disordered" evidence="1">
    <location>
        <begin position="38"/>
        <end position="77"/>
    </location>
</feature>
<dbReference type="AlphaFoldDB" id="A0A6V7C3B6"/>